<proteinExistence type="predicted"/>
<dbReference type="AlphaFoldDB" id="A0A5M6C429"/>
<organism evidence="1 2">
    <name type="scientific">Kwoniella shandongensis</name>
    <dbReference type="NCBI Taxonomy" id="1734106"/>
    <lineage>
        <taxon>Eukaryota</taxon>
        <taxon>Fungi</taxon>
        <taxon>Dikarya</taxon>
        <taxon>Basidiomycota</taxon>
        <taxon>Agaricomycotina</taxon>
        <taxon>Tremellomycetes</taxon>
        <taxon>Tremellales</taxon>
        <taxon>Cryptococcaceae</taxon>
        <taxon>Kwoniella</taxon>
    </lineage>
</organism>
<name>A0A5M6C429_9TREE</name>
<dbReference type="EMBL" id="CP144051">
    <property type="protein sequence ID" value="WWD15874.1"/>
    <property type="molecule type" value="Genomic_DNA"/>
</dbReference>
<dbReference type="KEGG" id="ksn:43587157"/>
<dbReference type="RefSeq" id="XP_031862845.1">
    <property type="nucleotide sequence ID" value="XM_032003038.1"/>
</dbReference>
<dbReference type="Proteomes" id="UP000322225">
    <property type="component" value="Chromosome 1"/>
</dbReference>
<dbReference type="GeneID" id="43587157"/>
<reference evidence="1" key="2">
    <citation type="submission" date="2024-01" db="EMBL/GenBank/DDBJ databases">
        <title>Comparative genomics of Cryptococcus and Kwoniella reveals pathogenesis evolution and contrasting modes of karyotype evolution via chromosome fusion or intercentromeric recombination.</title>
        <authorList>
            <person name="Coelho M.A."/>
            <person name="David-Palma M."/>
            <person name="Shea T."/>
            <person name="Bowers K."/>
            <person name="McGinley-Smith S."/>
            <person name="Mohammad A.W."/>
            <person name="Gnirke A."/>
            <person name="Yurkov A.M."/>
            <person name="Nowrousian M."/>
            <person name="Sun S."/>
            <person name="Cuomo C.A."/>
            <person name="Heitman J."/>
        </authorList>
    </citation>
    <scope>NUCLEOTIDE SEQUENCE</scope>
    <source>
        <strain evidence="1">CBS 12478</strain>
    </source>
</reference>
<gene>
    <name evidence="1" type="ORF">CI109_100298</name>
</gene>
<dbReference type="OrthoDB" id="2563487at2759"/>
<keyword evidence="2" id="KW-1185">Reference proteome</keyword>
<protein>
    <submittedName>
        <fullName evidence="1">Uncharacterized protein</fullName>
    </submittedName>
</protein>
<reference evidence="1" key="1">
    <citation type="submission" date="2017-08" db="EMBL/GenBank/DDBJ databases">
        <authorList>
            <person name="Cuomo C."/>
            <person name="Billmyre B."/>
            <person name="Heitman J."/>
        </authorList>
    </citation>
    <scope>NUCLEOTIDE SEQUENCE</scope>
    <source>
        <strain evidence="1">CBS 12478</strain>
    </source>
</reference>
<accession>A0A5M6C429</accession>
<evidence type="ECO:0000313" key="1">
    <source>
        <dbReference type="EMBL" id="WWD15874.1"/>
    </source>
</evidence>
<evidence type="ECO:0000313" key="2">
    <source>
        <dbReference type="Proteomes" id="UP000322225"/>
    </source>
</evidence>
<sequence>METHNRSSFENSPEHILSLIIENAEKRYPILLTCKATAILAGPILYRRMFTLTSVKSPNAVEADNSYVWHQVFAGLDDMGQPSTTPLGRDLKLRCIRSITVIEFVCNWDNGTMLELAGSIEGINPMINRIGEELDAFTDLLVACREAGIILLPNLYCGIIWFNPFMAPPSVGQRLIRTIALSCKPQYFSTTLVDNLADVEAKRISHQRLLFDERHLPQGVIHRTMLGSYDFENKIPSACYGTENVVECTERDSAFDDVDGLVRWITRVLKQIHPEIIDDDRRNTFSEAELQRRDATSWRFVWKIPDPIGPMRGVNGWYMMRAENQVLQAFPAMKDRVSISCDFE</sequence>